<evidence type="ECO:0000313" key="2">
    <source>
        <dbReference type="EMBL" id="KAH9313376.1"/>
    </source>
</evidence>
<name>A0AA38G079_TAXCH</name>
<organism evidence="2 3">
    <name type="scientific">Taxus chinensis</name>
    <name type="common">Chinese yew</name>
    <name type="synonym">Taxus wallichiana var. chinensis</name>
    <dbReference type="NCBI Taxonomy" id="29808"/>
    <lineage>
        <taxon>Eukaryota</taxon>
        <taxon>Viridiplantae</taxon>
        <taxon>Streptophyta</taxon>
        <taxon>Embryophyta</taxon>
        <taxon>Tracheophyta</taxon>
        <taxon>Spermatophyta</taxon>
        <taxon>Pinopsida</taxon>
        <taxon>Pinidae</taxon>
        <taxon>Conifers II</taxon>
        <taxon>Cupressales</taxon>
        <taxon>Taxaceae</taxon>
        <taxon>Taxus</taxon>
    </lineage>
</organism>
<dbReference type="Proteomes" id="UP000824469">
    <property type="component" value="Unassembled WGS sequence"/>
</dbReference>
<sequence>MFLADPTSPTASTFTGAVSPQNAPLKIFNDPLPNHDSDRLKPTGTNKGAITGNNDHEASTSLNPLVAPQLGSQPRPKVVGLVELDSELPVEAITRTREYFSQPSPSHLPETDNIQQTVAKPMGAYDLINDLTKTFSHISFLDLLKNSPAHRAALLEALGLGHLISITPPPEAQVNHIDFDVYPLGQADRDVEFIFEISKMPTDAEIARRGDPALHLQVQ</sequence>
<reference evidence="2 3" key="1">
    <citation type="journal article" date="2021" name="Nat. Plants">
        <title>The Taxus genome provides insights into paclitaxel biosynthesis.</title>
        <authorList>
            <person name="Xiong X."/>
            <person name="Gou J."/>
            <person name="Liao Q."/>
            <person name="Li Y."/>
            <person name="Zhou Q."/>
            <person name="Bi G."/>
            <person name="Li C."/>
            <person name="Du R."/>
            <person name="Wang X."/>
            <person name="Sun T."/>
            <person name="Guo L."/>
            <person name="Liang H."/>
            <person name="Lu P."/>
            <person name="Wu Y."/>
            <person name="Zhang Z."/>
            <person name="Ro D.K."/>
            <person name="Shang Y."/>
            <person name="Huang S."/>
            <person name="Yan J."/>
        </authorList>
    </citation>
    <scope>NUCLEOTIDE SEQUENCE [LARGE SCALE GENOMIC DNA]</scope>
    <source>
        <strain evidence="2">Ta-2019</strain>
    </source>
</reference>
<dbReference type="EMBL" id="JAHRHJ020000006">
    <property type="protein sequence ID" value="KAH9313376.1"/>
    <property type="molecule type" value="Genomic_DNA"/>
</dbReference>
<evidence type="ECO:0000313" key="3">
    <source>
        <dbReference type="Proteomes" id="UP000824469"/>
    </source>
</evidence>
<evidence type="ECO:0000256" key="1">
    <source>
        <dbReference type="SAM" id="MobiDB-lite"/>
    </source>
</evidence>
<keyword evidence="3" id="KW-1185">Reference proteome</keyword>
<feature type="non-terminal residue" evidence="2">
    <location>
        <position position="219"/>
    </location>
</feature>
<proteinExistence type="predicted"/>
<feature type="compositionally biased region" description="Polar residues" evidence="1">
    <location>
        <begin position="43"/>
        <end position="56"/>
    </location>
</feature>
<feature type="region of interest" description="Disordered" evidence="1">
    <location>
        <begin position="1"/>
        <end position="56"/>
    </location>
</feature>
<dbReference type="AlphaFoldDB" id="A0AA38G079"/>
<protein>
    <submittedName>
        <fullName evidence="2">Uncharacterized protein</fullName>
    </submittedName>
</protein>
<gene>
    <name evidence="2" type="ORF">KI387_028411</name>
</gene>
<comment type="caution">
    <text evidence="2">The sequence shown here is derived from an EMBL/GenBank/DDBJ whole genome shotgun (WGS) entry which is preliminary data.</text>
</comment>
<accession>A0AA38G079</accession>
<feature type="compositionally biased region" description="Polar residues" evidence="1">
    <location>
        <begin position="7"/>
        <end position="22"/>
    </location>
</feature>